<reference evidence="1 2" key="1">
    <citation type="submission" date="2018-05" db="EMBL/GenBank/DDBJ databases">
        <title>Streptomyces venezuelae.</title>
        <authorList>
            <person name="Kim W."/>
            <person name="Lee N."/>
            <person name="Cho B.-K."/>
        </authorList>
    </citation>
    <scope>NUCLEOTIDE SEQUENCE [LARGE SCALE GENOMIC DNA]</scope>
    <source>
        <strain evidence="1 2">ATCC 14585</strain>
    </source>
</reference>
<sequence length="110" mass="12264">MSEKEPEAVDVDDCLALRFAELRSAKESAAKWKKYADSLTDSLLEELGYDPDDNRPPSRLARDADGTPLFEVAVTYRTDLDRKGLAAKYPAIFAEFETKTPVKTIKPPQG</sequence>
<gene>
    <name evidence="1" type="ORF">DEJ49_33130</name>
</gene>
<dbReference type="RefSeq" id="WP_150187499.1">
    <property type="nucleotide sequence ID" value="NZ_CP029191.1"/>
</dbReference>
<evidence type="ECO:0000313" key="2">
    <source>
        <dbReference type="Proteomes" id="UP000324015"/>
    </source>
</evidence>
<dbReference type="Proteomes" id="UP000324015">
    <property type="component" value="Chromosome"/>
</dbReference>
<protein>
    <submittedName>
        <fullName evidence="1">Uncharacterized protein</fullName>
    </submittedName>
</protein>
<dbReference type="AlphaFoldDB" id="A0A5P2CQL1"/>
<dbReference type="EMBL" id="CP029191">
    <property type="protein sequence ID" value="QES45186.1"/>
    <property type="molecule type" value="Genomic_DNA"/>
</dbReference>
<proteinExistence type="predicted"/>
<evidence type="ECO:0000313" key="1">
    <source>
        <dbReference type="EMBL" id="QES45186.1"/>
    </source>
</evidence>
<name>A0A5P2CQL1_STRVZ</name>
<accession>A0A5P2CQL1</accession>
<organism evidence="1 2">
    <name type="scientific">Streptomyces venezuelae</name>
    <dbReference type="NCBI Taxonomy" id="54571"/>
    <lineage>
        <taxon>Bacteria</taxon>
        <taxon>Bacillati</taxon>
        <taxon>Actinomycetota</taxon>
        <taxon>Actinomycetes</taxon>
        <taxon>Kitasatosporales</taxon>
        <taxon>Streptomycetaceae</taxon>
        <taxon>Streptomyces</taxon>
    </lineage>
</organism>